<name>A0AA89BYN8_PINIB</name>
<proteinExistence type="predicted"/>
<comment type="caution">
    <text evidence="1">The sequence shown here is derived from an EMBL/GenBank/DDBJ whole genome shotgun (WGS) entry which is preliminary data.</text>
</comment>
<sequence>MASTEAITSYDGIFKGMYNSSLRALFVEFREQLAVGNWVKGRQILQKAIQEASSEPRDLKTLKLIESEVNRYEKYKMKNVTPAQDANWNVVKERKIERLDESLFELPQVFSF</sequence>
<organism evidence="1 2">
    <name type="scientific">Pinctada imbricata</name>
    <name type="common">Atlantic pearl-oyster</name>
    <name type="synonym">Pinctada martensii</name>
    <dbReference type="NCBI Taxonomy" id="66713"/>
    <lineage>
        <taxon>Eukaryota</taxon>
        <taxon>Metazoa</taxon>
        <taxon>Spiralia</taxon>
        <taxon>Lophotrochozoa</taxon>
        <taxon>Mollusca</taxon>
        <taxon>Bivalvia</taxon>
        <taxon>Autobranchia</taxon>
        <taxon>Pteriomorphia</taxon>
        <taxon>Pterioida</taxon>
        <taxon>Pterioidea</taxon>
        <taxon>Pteriidae</taxon>
        <taxon>Pinctada</taxon>
    </lineage>
</organism>
<dbReference type="AlphaFoldDB" id="A0AA89BYN8"/>
<dbReference type="Proteomes" id="UP001186944">
    <property type="component" value="Unassembled WGS sequence"/>
</dbReference>
<accession>A0AA89BYN8</accession>
<keyword evidence="2" id="KW-1185">Reference proteome</keyword>
<reference evidence="1" key="1">
    <citation type="submission" date="2019-08" db="EMBL/GenBank/DDBJ databases">
        <title>The improved chromosome-level genome for the pearl oyster Pinctada fucata martensii using PacBio sequencing and Hi-C.</title>
        <authorList>
            <person name="Zheng Z."/>
        </authorList>
    </citation>
    <scope>NUCLEOTIDE SEQUENCE</scope>
    <source>
        <strain evidence="1">ZZ-2019</strain>
        <tissue evidence="1">Adductor muscle</tissue>
    </source>
</reference>
<evidence type="ECO:0000313" key="1">
    <source>
        <dbReference type="EMBL" id="KAK3092577.1"/>
    </source>
</evidence>
<protein>
    <submittedName>
        <fullName evidence="1">Uncharacterized protein</fullName>
    </submittedName>
</protein>
<dbReference type="EMBL" id="VSWD01000009">
    <property type="protein sequence ID" value="KAK3092577.1"/>
    <property type="molecule type" value="Genomic_DNA"/>
</dbReference>
<gene>
    <name evidence="1" type="ORF">FSP39_004573</name>
</gene>
<evidence type="ECO:0000313" key="2">
    <source>
        <dbReference type="Proteomes" id="UP001186944"/>
    </source>
</evidence>